<proteinExistence type="predicted"/>
<evidence type="ECO:0000313" key="1">
    <source>
        <dbReference type="EMBL" id="CAB4762135.1"/>
    </source>
</evidence>
<organism evidence="2">
    <name type="scientific">freshwater metagenome</name>
    <dbReference type="NCBI Taxonomy" id="449393"/>
    <lineage>
        <taxon>unclassified sequences</taxon>
        <taxon>metagenomes</taxon>
        <taxon>ecological metagenomes</taxon>
    </lineage>
</organism>
<accession>A0A6J7I213</accession>
<dbReference type="EMBL" id="CAFBOS010000157">
    <property type="protein sequence ID" value="CAB5010218.1"/>
    <property type="molecule type" value="Genomic_DNA"/>
</dbReference>
<sequence>MGDPVRAAREAKLAGWPGRLICLGRSGSHQVCVYAIDVKPGINALLGRQHVTST</sequence>
<dbReference type="EMBL" id="CAFBMH010000107">
    <property type="protein sequence ID" value="CAB4924808.1"/>
    <property type="molecule type" value="Genomic_DNA"/>
</dbReference>
<dbReference type="EMBL" id="CAEZYR010000113">
    <property type="protein sequence ID" value="CAB4762135.1"/>
    <property type="molecule type" value="Genomic_DNA"/>
</dbReference>
<dbReference type="AlphaFoldDB" id="A0A6J7I213"/>
<reference evidence="2" key="1">
    <citation type="submission" date="2020-05" db="EMBL/GenBank/DDBJ databases">
        <authorList>
            <person name="Chiriac C."/>
            <person name="Salcher M."/>
            <person name="Ghai R."/>
            <person name="Kavagutti S V."/>
        </authorList>
    </citation>
    <scope>NUCLEOTIDE SEQUENCE</scope>
</reference>
<evidence type="ECO:0000313" key="3">
    <source>
        <dbReference type="EMBL" id="CAB5010218.1"/>
    </source>
</evidence>
<protein>
    <submittedName>
        <fullName evidence="2">Unannotated protein</fullName>
    </submittedName>
</protein>
<evidence type="ECO:0000313" key="2">
    <source>
        <dbReference type="EMBL" id="CAB4924808.1"/>
    </source>
</evidence>
<gene>
    <name evidence="1" type="ORF">UFOPK2754_02480</name>
    <name evidence="2" type="ORF">UFOPK3543_02299</name>
    <name evidence="3" type="ORF">UFOPK3967_02192</name>
</gene>
<name>A0A6J7I213_9ZZZZ</name>